<dbReference type="STRING" id="252474.B1A74_10565"/>
<comment type="subcellular location">
    <subcellularLocation>
        <location evidence="5">Cell inner membrane</location>
        <topology evidence="5">Peripheral membrane protein</topology>
    </subcellularLocation>
</comment>
<dbReference type="CDD" id="cd03294">
    <property type="entry name" value="ABC_Pro_Gly_Betaine"/>
    <property type="match status" value="1"/>
</dbReference>
<dbReference type="GO" id="GO:0015418">
    <property type="term" value="F:ABC-type quaternary ammonium compound transporting activity"/>
    <property type="evidence" value="ECO:0007669"/>
    <property type="project" value="UniProtKB-EC"/>
</dbReference>
<feature type="domain" description="ABC transporter" evidence="6">
    <location>
        <begin position="29"/>
        <end position="265"/>
    </location>
</feature>
<dbReference type="Proteomes" id="UP000189177">
    <property type="component" value="Unassembled WGS sequence"/>
</dbReference>
<dbReference type="SUPFAM" id="SSF52540">
    <property type="entry name" value="P-loop containing nucleoside triphosphate hydrolases"/>
    <property type="match status" value="1"/>
</dbReference>
<evidence type="ECO:0000256" key="5">
    <source>
        <dbReference type="RuleBase" id="RU369116"/>
    </source>
</evidence>
<dbReference type="NCBIfam" id="TIGR01186">
    <property type="entry name" value="proV"/>
    <property type="match status" value="1"/>
</dbReference>
<gene>
    <name evidence="7" type="ORF">B1A74_10565</name>
</gene>
<sequence>MSDKLVVEDLYKIFGPRPHRALELMEQGLDKDAIFARTGNTVGVREASFSIREGEVFVIMGLSGSGKSTMVRMFNRLIEPTAGHLYVNGEDITRMSRRQLIDLRRRDMSMVFQSFALLPHKTVIENASLGLDVSGFDRARQQERALQALEAVGLGAHANSYPDELSGGMQQRVGLARALATDPTILLMDEAFSALDPLIRTEMQDELMRLQEQRSRTVVFISHDLDEAMRIGDRIAIMQGGQVVQIGTPQEIVSNPANDYVRSFFYGVDVSQVYSAGDIARHDAMPLLQTGQADAAGARQQLGADGCAVLLDEGARFRGLVSARSLTDAADLDAARIDGIDTVEASTAMSDVLGRAAASDWPLVVVEDGRFIGTLSQRDLLQTLDRTHQ</sequence>
<keyword evidence="8" id="KW-1185">Reference proteome</keyword>
<evidence type="ECO:0000313" key="7">
    <source>
        <dbReference type="EMBL" id="OOC09489.1"/>
    </source>
</evidence>
<dbReference type="GO" id="GO:0006865">
    <property type="term" value="P:amino acid transport"/>
    <property type="evidence" value="ECO:0007669"/>
    <property type="project" value="UniProtKB-UniRule"/>
</dbReference>
<dbReference type="EMBL" id="MUZR01000047">
    <property type="protein sequence ID" value="OOC09489.1"/>
    <property type="molecule type" value="Genomic_DNA"/>
</dbReference>
<dbReference type="OrthoDB" id="9802264at2"/>
<evidence type="ECO:0000256" key="2">
    <source>
        <dbReference type="ARBA" id="ARBA00022448"/>
    </source>
</evidence>
<dbReference type="InterPro" id="IPR005892">
    <property type="entry name" value="Gly-betaine_transp_ATP-bd"/>
</dbReference>
<dbReference type="PROSITE" id="PS50893">
    <property type="entry name" value="ABC_TRANSPORTER_2"/>
    <property type="match status" value="1"/>
</dbReference>
<dbReference type="InterPro" id="IPR003593">
    <property type="entry name" value="AAA+_ATPase"/>
</dbReference>
<dbReference type="PROSITE" id="PS00211">
    <property type="entry name" value="ABC_TRANSPORTER_1"/>
    <property type="match status" value="1"/>
</dbReference>
<evidence type="ECO:0000256" key="3">
    <source>
        <dbReference type="ARBA" id="ARBA00022741"/>
    </source>
</evidence>
<dbReference type="SUPFAM" id="SSF54631">
    <property type="entry name" value="CBS-domain pair"/>
    <property type="match status" value="1"/>
</dbReference>
<dbReference type="SMART" id="SM00382">
    <property type="entry name" value="AAA"/>
    <property type="match status" value="1"/>
</dbReference>
<comment type="catalytic activity">
    <reaction evidence="5">
        <text>a quaternary ammonium(out) + ATP + H2O = a quaternary ammonium(in) + ADP + phosphate + H(+)</text>
        <dbReference type="Rhea" id="RHEA:11036"/>
        <dbReference type="ChEBI" id="CHEBI:15377"/>
        <dbReference type="ChEBI" id="CHEBI:15378"/>
        <dbReference type="ChEBI" id="CHEBI:30616"/>
        <dbReference type="ChEBI" id="CHEBI:35267"/>
        <dbReference type="ChEBI" id="CHEBI:43474"/>
        <dbReference type="ChEBI" id="CHEBI:456216"/>
    </reaction>
</comment>
<comment type="caution">
    <text evidence="7">The sequence shown here is derived from an EMBL/GenBank/DDBJ whole genome shotgun (WGS) entry which is preliminary data.</text>
</comment>
<organism evidence="7 8">
    <name type="scientific">Thioalkalivibrio halophilus</name>
    <dbReference type="NCBI Taxonomy" id="252474"/>
    <lineage>
        <taxon>Bacteria</taxon>
        <taxon>Pseudomonadati</taxon>
        <taxon>Pseudomonadota</taxon>
        <taxon>Gammaproteobacteria</taxon>
        <taxon>Chromatiales</taxon>
        <taxon>Ectothiorhodospiraceae</taxon>
        <taxon>Thioalkalivibrio</taxon>
    </lineage>
</organism>
<proteinExistence type="inferred from homology"/>
<dbReference type="GO" id="GO:0016887">
    <property type="term" value="F:ATP hydrolysis activity"/>
    <property type="evidence" value="ECO:0007669"/>
    <property type="project" value="UniProtKB-UniRule"/>
</dbReference>
<dbReference type="GO" id="GO:0006970">
    <property type="term" value="P:response to osmotic stress"/>
    <property type="evidence" value="ECO:0007669"/>
    <property type="project" value="UniProtKB-ARBA"/>
</dbReference>
<keyword evidence="3 5" id="KW-0547">Nucleotide-binding</keyword>
<dbReference type="GO" id="GO:0005524">
    <property type="term" value="F:ATP binding"/>
    <property type="evidence" value="ECO:0007669"/>
    <property type="project" value="UniProtKB-UniRule"/>
</dbReference>
<keyword evidence="5" id="KW-0997">Cell inner membrane</keyword>
<name>A0A1V2ZWN9_9GAMM</name>
<comment type="subunit">
    <text evidence="5">The complex is probably composed of two ATP-binding proteins, two transmembrane proteins and a solute-binding protein.</text>
</comment>
<dbReference type="FunFam" id="3.40.50.300:FF:000201">
    <property type="entry name" value="Glycine betaine/L-proline ABC transporter ATP-binding protein"/>
    <property type="match status" value="1"/>
</dbReference>
<dbReference type="NCBIfam" id="NF007480">
    <property type="entry name" value="PRK10070.1"/>
    <property type="match status" value="1"/>
</dbReference>
<dbReference type="Pfam" id="PF00005">
    <property type="entry name" value="ABC_tran"/>
    <property type="match status" value="1"/>
</dbReference>
<dbReference type="InterPro" id="IPR046342">
    <property type="entry name" value="CBS_dom_sf"/>
</dbReference>
<reference evidence="7 8" key="1">
    <citation type="submission" date="2017-02" db="EMBL/GenBank/DDBJ databases">
        <title>Genomic diversity within the haloalkaliphilic genus Thioalkalivibrio.</title>
        <authorList>
            <person name="Ahn A.-C."/>
            <person name="Meier-Kolthoff J."/>
            <person name="Overmars L."/>
            <person name="Richter M."/>
            <person name="Woyke T."/>
            <person name="Sorokin D.Y."/>
            <person name="Muyzer G."/>
        </authorList>
    </citation>
    <scope>NUCLEOTIDE SEQUENCE [LARGE SCALE GENOMIC DNA]</scope>
    <source>
        <strain evidence="7 8">HL17</strain>
    </source>
</reference>
<keyword evidence="2 5" id="KW-0813">Transport</keyword>
<keyword evidence="5" id="KW-1003">Cell membrane</keyword>
<keyword evidence="4 5" id="KW-0067">ATP-binding</keyword>
<dbReference type="RefSeq" id="WP_077244620.1">
    <property type="nucleotide sequence ID" value="NZ_MUZR01000047.1"/>
</dbReference>
<keyword evidence="5" id="KW-0472">Membrane</keyword>
<accession>A0A1V2ZWN9</accession>
<protein>
    <recommendedName>
        <fullName evidence="5">Quaternary amine transport ATP-binding protein</fullName>
        <ecNumber evidence="5">7.6.2.9</ecNumber>
    </recommendedName>
</protein>
<dbReference type="InterPro" id="IPR027417">
    <property type="entry name" value="P-loop_NTPase"/>
</dbReference>
<dbReference type="AlphaFoldDB" id="A0A1V2ZWN9"/>
<evidence type="ECO:0000256" key="1">
    <source>
        <dbReference type="ARBA" id="ARBA00005417"/>
    </source>
</evidence>
<dbReference type="PANTHER" id="PTHR43869">
    <property type="entry name" value="GLYCINE BETAINE/PROLINE BETAINE TRANSPORT SYSTEM ATP-BINDING PROTEIN PROV"/>
    <property type="match status" value="1"/>
</dbReference>
<comment type="similarity">
    <text evidence="1 5">Belongs to the ABC transporter superfamily.</text>
</comment>
<dbReference type="GO" id="GO:0031460">
    <property type="term" value="P:glycine betaine transport"/>
    <property type="evidence" value="ECO:0007669"/>
    <property type="project" value="InterPro"/>
</dbReference>
<dbReference type="Gene3D" id="3.40.50.300">
    <property type="entry name" value="P-loop containing nucleotide triphosphate hydrolases"/>
    <property type="match status" value="1"/>
</dbReference>
<dbReference type="InterPro" id="IPR017871">
    <property type="entry name" value="ABC_transporter-like_CS"/>
</dbReference>
<dbReference type="EC" id="7.6.2.9" evidence="5"/>
<evidence type="ECO:0000256" key="4">
    <source>
        <dbReference type="ARBA" id="ARBA00022840"/>
    </source>
</evidence>
<dbReference type="GO" id="GO:0005886">
    <property type="term" value="C:plasma membrane"/>
    <property type="evidence" value="ECO:0007669"/>
    <property type="project" value="UniProtKB-SubCell"/>
</dbReference>
<evidence type="ECO:0000259" key="6">
    <source>
        <dbReference type="PROSITE" id="PS50893"/>
    </source>
</evidence>
<dbReference type="InterPro" id="IPR003439">
    <property type="entry name" value="ABC_transporter-like_ATP-bd"/>
</dbReference>
<dbReference type="InterPro" id="IPR051921">
    <property type="entry name" value="ABC_osmolyte_uptake_ATP-bind"/>
</dbReference>
<dbReference type="PANTHER" id="PTHR43869:SF1">
    <property type="entry name" value="GLYCINE BETAINE_PROLINE BETAINE TRANSPORT SYSTEM ATP-BINDING PROTEIN PROV"/>
    <property type="match status" value="1"/>
</dbReference>
<evidence type="ECO:0000313" key="8">
    <source>
        <dbReference type="Proteomes" id="UP000189177"/>
    </source>
</evidence>